<feature type="transmembrane region" description="Helical" evidence="4">
    <location>
        <begin position="12"/>
        <end position="29"/>
    </location>
</feature>
<keyword evidence="2 5" id="KW-0378">Hydrolase</keyword>
<dbReference type="Proteomes" id="UP000571817">
    <property type="component" value="Unassembled WGS sequence"/>
</dbReference>
<reference evidence="5 6" key="1">
    <citation type="submission" date="2020-07" db="EMBL/GenBank/DDBJ databases">
        <title>Sequencing the genomes of 1000 actinobacteria strains.</title>
        <authorList>
            <person name="Klenk H.-P."/>
        </authorList>
    </citation>
    <scope>NUCLEOTIDE SEQUENCE [LARGE SCALE GENOMIC DNA]</scope>
    <source>
        <strain evidence="5 6">DSM 29531</strain>
    </source>
</reference>
<dbReference type="InterPro" id="IPR016191">
    <property type="entry name" value="Ribonuclease/ribotoxin"/>
</dbReference>
<keyword evidence="1" id="KW-0540">Nuclease</keyword>
<dbReference type="EMBL" id="JACCFW010000001">
    <property type="protein sequence ID" value="NYJ75494.1"/>
    <property type="molecule type" value="Genomic_DNA"/>
</dbReference>
<keyword evidence="4" id="KW-1133">Transmembrane helix</keyword>
<keyword evidence="4" id="KW-0812">Transmembrane</keyword>
<comment type="caution">
    <text evidence="5">The sequence shown here is derived from an EMBL/GenBank/DDBJ whole genome shotgun (WGS) entry which is preliminary data.</text>
</comment>
<evidence type="ECO:0000256" key="3">
    <source>
        <dbReference type="SAM" id="MobiDB-lite"/>
    </source>
</evidence>
<dbReference type="SUPFAM" id="SSF53933">
    <property type="entry name" value="Microbial ribonucleases"/>
    <property type="match status" value="1"/>
</dbReference>
<dbReference type="Pfam" id="PF00545">
    <property type="entry name" value="Ribonuclease"/>
    <property type="match status" value="1"/>
</dbReference>
<sequence>MLSLGTIRRRFVPLVLGLLVVALIIGWIAHQSSGSKPHSAPSTTLLSVTQPASSSSTSKDTSGLGTVAYADLPSGARHTLSLVDKGGPYPYRQDGTVYQNRNRDLPIQPRGYYHEYTVVTPGSGDRGPRRIVVGRDGTAYYTADHYDTFRRVQR</sequence>
<dbReference type="InterPro" id="IPR000026">
    <property type="entry name" value="N1-like"/>
</dbReference>
<name>A0A853DKH7_9MICO</name>
<evidence type="ECO:0000313" key="6">
    <source>
        <dbReference type="Proteomes" id="UP000571817"/>
    </source>
</evidence>
<dbReference type="GO" id="GO:0004521">
    <property type="term" value="F:RNA endonuclease activity"/>
    <property type="evidence" value="ECO:0007669"/>
    <property type="project" value="InterPro"/>
</dbReference>
<dbReference type="AlphaFoldDB" id="A0A853DKH7"/>
<dbReference type="GO" id="GO:0016787">
    <property type="term" value="F:hydrolase activity"/>
    <property type="evidence" value="ECO:0007669"/>
    <property type="project" value="UniProtKB-KW"/>
</dbReference>
<organism evidence="5 6">
    <name type="scientific">Allobranchiibius huperziae</name>
    <dbReference type="NCBI Taxonomy" id="1874116"/>
    <lineage>
        <taxon>Bacteria</taxon>
        <taxon>Bacillati</taxon>
        <taxon>Actinomycetota</taxon>
        <taxon>Actinomycetes</taxon>
        <taxon>Micrococcales</taxon>
        <taxon>Dermacoccaceae</taxon>
        <taxon>Allobranchiibius</taxon>
    </lineage>
</organism>
<dbReference type="RefSeq" id="WP_179482214.1">
    <property type="nucleotide sequence ID" value="NZ_JACCFW010000001.1"/>
</dbReference>
<evidence type="ECO:0000256" key="4">
    <source>
        <dbReference type="SAM" id="Phobius"/>
    </source>
</evidence>
<feature type="compositionally biased region" description="Polar residues" evidence="3">
    <location>
        <begin position="34"/>
        <end position="46"/>
    </location>
</feature>
<feature type="region of interest" description="Disordered" evidence="3">
    <location>
        <begin position="34"/>
        <end position="68"/>
    </location>
</feature>
<protein>
    <submittedName>
        <fullName evidence="5">Ribonuclease T1</fullName>
        <ecNumber evidence="5">3.1.27.3</ecNumber>
    </submittedName>
</protein>
<proteinExistence type="predicted"/>
<dbReference type="EC" id="3.1.27.3" evidence="5"/>
<dbReference type="GO" id="GO:0003723">
    <property type="term" value="F:RNA binding"/>
    <property type="evidence" value="ECO:0007669"/>
    <property type="project" value="InterPro"/>
</dbReference>
<feature type="compositionally biased region" description="Low complexity" evidence="3">
    <location>
        <begin position="47"/>
        <end position="62"/>
    </location>
</feature>
<accession>A0A853DKH7</accession>
<keyword evidence="6" id="KW-1185">Reference proteome</keyword>
<gene>
    <name evidence="5" type="ORF">HNR15_002457</name>
</gene>
<evidence type="ECO:0000256" key="2">
    <source>
        <dbReference type="ARBA" id="ARBA00022801"/>
    </source>
</evidence>
<evidence type="ECO:0000313" key="5">
    <source>
        <dbReference type="EMBL" id="NYJ75494.1"/>
    </source>
</evidence>
<dbReference type="Gene3D" id="3.10.450.30">
    <property type="entry name" value="Microbial ribonucleases"/>
    <property type="match status" value="1"/>
</dbReference>
<keyword evidence="4" id="KW-0472">Membrane</keyword>
<evidence type="ECO:0000256" key="1">
    <source>
        <dbReference type="ARBA" id="ARBA00022722"/>
    </source>
</evidence>